<dbReference type="EMBL" id="REGN01000175">
    <property type="protein sequence ID" value="RNA43800.1"/>
    <property type="molecule type" value="Genomic_DNA"/>
</dbReference>
<sequence length="73" mass="8238">MKPSIRIKNLQIFFYTNNAFCPLIIDKLEVVVGNSPVMAESKLAEHRHLVGCMLAVESSPVELVDIRSENKRP</sequence>
<dbReference type="Proteomes" id="UP000276133">
    <property type="component" value="Unassembled WGS sequence"/>
</dbReference>
<reference evidence="1 2" key="1">
    <citation type="journal article" date="2018" name="Sci. Rep.">
        <title>Genomic signatures of local adaptation to the degree of environmental predictability in rotifers.</title>
        <authorList>
            <person name="Franch-Gras L."/>
            <person name="Hahn C."/>
            <person name="Garcia-Roger E.M."/>
            <person name="Carmona M.J."/>
            <person name="Serra M."/>
            <person name="Gomez A."/>
        </authorList>
    </citation>
    <scope>NUCLEOTIDE SEQUENCE [LARGE SCALE GENOMIC DNA]</scope>
    <source>
        <strain evidence="1">HYR1</strain>
    </source>
</reference>
<name>A0A3M7T7K5_BRAPC</name>
<evidence type="ECO:0000313" key="1">
    <source>
        <dbReference type="EMBL" id="RNA43800.1"/>
    </source>
</evidence>
<proteinExistence type="predicted"/>
<keyword evidence="2" id="KW-1185">Reference proteome</keyword>
<gene>
    <name evidence="1" type="ORF">BpHYR1_014736</name>
</gene>
<organism evidence="1 2">
    <name type="scientific">Brachionus plicatilis</name>
    <name type="common">Marine rotifer</name>
    <name type="synonym">Brachionus muelleri</name>
    <dbReference type="NCBI Taxonomy" id="10195"/>
    <lineage>
        <taxon>Eukaryota</taxon>
        <taxon>Metazoa</taxon>
        <taxon>Spiralia</taxon>
        <taxon>Gnathifera</taxon>
        <taxon>Rotifera</taxon>
        <taxon>Eurotatoria</taxon>
        <taxon>Monogononta</taxon>
        <taxon>Pseudotrocha</taxon>
        <taxon>Ploima</taxon>
        <taxon>Brachionidae</taxon>
        <taxon>Brachionus</taxon>
    </lineage>
</organism>
<evidence type="ECO:0000313" key="2">
    <source>
        <dbReference type="Proteomes" id="UP000276133"/>
    </source>
</evidence>
<dbReference type="AlphaFoldDB" id="A0A3M7T7K5"/>
<protein>
    <submittedName>
        <fullName evidence="1">Uncharacterized protein</fullName>
    </submittedName>
</protein>
<accession>A0A3M7T7K5</accession>
<comment type="caution">
    <text evidence="1">The sequence shown here is derived from an EMBL/GenBank/DDBJ whole genome shotgun (WGS) entry which is preliminary data.</text>
</comment>